<name>A0A6N2B8Y7_SOLCI</name>
<dbReference type="AlphaFoldDB" id="A0A6N2B8Y7"/>
<organism evidence="2">
    <name type="scientific">Solanum chilense</name>
    <name type="common">Tomato</name>
    <name type="synonym">Lycopersicon chilense</name>
    <dbReference type="NCBI Taxonomy" id="4083"/>
    <lineage>
        <taxon>Eukaryota</taxon>
        <taxon>Viridiplantae</taxon>
        <taxon>Streptophyta</taxon>
        <taxon>Embryophyta</taxon>
        <taxon>Tracheophyta</taxon>
        <taxon>Spermatophyta</taxon>
        <taxon>Magnoliopsida</taxon>
        <taxon>eudicotyledons</taxon>
        <taxon>Gunneridae</taxon>
        <taxon>Pentapetalae</taxon>
        <taxon>asterids</taxon>
        <taxon>lamiids</taxon>
        <taxon>Solanales</taxon>
        <taxon>Solanaceae</taxon>
        <taxon>Solanoideae</taxon>
        <taxon>Solaneae</taxon>
        <taxon>Solanum</taxon>
        <taxon>Solanum subgen. Lycopersicon</taxon>
    </lineage>
</organism>
<protein>
    <submittedName>
        <fullName evidence="2">Uncharacterized protein</fullName>
    </submittedName>
</protein>
<sequence length="134" mass="15615">MELQKTLGIKTGGPSIPFLYSPSMGGISLMLHRAMTLHCIKGFKSGTTRLDRVKEQQYKAKIEERLERNLKLGIDNTYIWVSRVILIYSVLDSLPTYLMLLFPMPSSVKNNLNKIRRNLWNDNKEKRSFNLVRW</sequence>
<feature type="transmembrane region" description="Helical" evidence="1">
    <location>
        <begin position="78"/>
        <end position="102"/>
    </location>
</feature>
<keyword evidence="1" id="KW-0472">Membrane</keyword>
<evidence type="ECO:0000256" key="1">
    <source>
        <dbReference type="SAM" id="Phobius"/>
    </source>
</evidence>
<proteinExistence type="predicted"/>
<reference evidence="2" key="1">
    <citation type="submission" date="2019-05" db="EMBL/GenBank/DDBJ databases">
        <title>The de novo reference genome and transcriptome assemblies of the wild tomato species Solanum chilense.</title>
        <authorList>
            <person name="Stam R."/>
            <person name="Nosenko T."/>
            <person name="Hoerger A.C."/>
            <person name="Stephan W."/>
            <person name="Seidel M.A."/>
            <person name="Kuhn J.M.M."/>
            <person name="Haberer G."/>
            <person name="Tellier A."/>
        </authorList>
    </citation>
    <scope>NUCLEOTIDE SEQUENCE</scope>
    <source>
        <tissue evidence="2">Mature leaves</tissue>
    </source>
</reference>
<keyword evidence="1" id="KW-1133">Transmembrane helix</keyword>
<keyword evidence="1" id="KW-0812">Transmembrane</keyword>
<dbReference type="EMBL" id="RXGB01003729">
    <property type="protein sequence ID" value="TMW91392.1"/>
    <property type="molecule type" value="Genomic_DNA"/>
</dbReference>
<evidence type="ECO:0000313" key="2">
    <source>
        <dbReference type="EMBL" id="TMW91392.1"/>
    </source>
</evidence>
<accession>A0A6N2B8Y7</accession>
<comment type="caution">
    <text evidence="2">The sequence shown here is derived from an EMBL/GenBank/DDBJ whole genome shotgun (WGS) entry which is preliminary data.</text>
</comment>
<gene>
    <name evidence="2" type="ORF">EJD97_014398</name>
</gene>